<sequence length="410" mass="45173">QAAQRLPEDDWLYYVDGELVTAFGLQRAQERWGREPDRFLMAMQQVGLLVDSSFPPQEPGERPTSEGSNAAASRLRRAALALLDQALGLRLPRAVMAGPLLTIPLSTWHWVSAFLGEINLALWCVREQTPEQLLSALGLDPATARLAPLTMIDGETVRAGRVGAWAFALDFSLMVGWDPLWGWDQTAQALSMGTEVALFQTNPKVTSLAYFADGEKVCEFEPLSSCWRSGSEPDRLVEQMRQVGLAVDPPPQPDESAALAATLALLRQGLGIPLPQPLLESPLLTAPPSAWQWPEEEEALLVLLLVRRADPEHLLRHWVTWSGADPASAQVLTRDEAWAQLPAPSAAWLRAGRAGEWAVLLVSQHPPADWQQQQQWLQELAAEAELIELSRPLHAVSASISWLTLSTVSW</sequence>
<dbReference type="Proteomes" id="UP000248706">
    <property type="component" value="Unassembled WGS sequence"/>
</dbReference>
<dbReference type="EMBL" id="MCIF01000002">
    <property type="protein sequence ID" value="RAQ94039.1"/>
    <property type="molecule type" value="Genomic_DNA"/>
</dbReference>
<evidence type="ECO:0000313" key="2">
    <source>
        <dbReference type="Proteomes" id="UP000248706"/>
    </source>
</evidence>
<comment type="caution">
    <text evidence="1">The sequence shown here is derived from an EMBL/GenBank/DDBJ whole genome shotgun (WGS) entry which is preliminary data.</text>
</comment>
<reference evidence="1 2" key="1">
    <citation type="submission" date="2016-08" db="EMBL/GenBank/DDBJ databases">
        <title>Analysis of Carbohydrate Active Enzymes in Thermogemmatispora T81 Reveals Carbohydrate Degradation Ability.</title>
        <authorList>
            <person name="Tomazini A."/>
            <person name="Lal S."/>
            <person name="Stott M."/>
            <person name="Henrissat B."/>
            <person name="Polikarpov I."/>
            <person name="Sparling R."/>
            <person name="Levin D.B."/>
        </authorList>
    </citation>
    <scope>NUCLEOTIDE SEQUENCE [LARGE SCALE GENOMIC DNA]</scope>
    <source>
        <strain evidence="1 2">T81</strain>
    </source>
</reference>
<feature type="non-terminal residue" evidence="1">
    <location>
        <position position="1"/>
    </location>
</feature>
<protein>
    <submittedName>
        <fullName evidence="1">Uncharacterized protein</fullName>
    </submittedName>
</protein>
<evidence type="ECO:0000313" key="1">
    <source>
        <dbReference type="EMBL" id="RAQ94039.1"/>
    </source>
</evidence>
<gene>
    <name evidence="1" type="ORF">A4R35_00745</name>
</gene>
<dbReference type="InterPro" id="IPR045592">
    <property type="entry name" value="DUF6461"/>
</dbReference>
<organism evidence="1 2">
    <name type="scientific">Thermogemmatispora tikiterensis</name>
    <dbReference type="NCBI Taxonomy" id="1825093"/>
    <lineage>
        <taxon>Bacteria</taxon>
        <taxon>Bacillati</taxon>
        <taxon>Chloroflexota</taxon>
        <taxon>Ktedonobacteria</taxon>
        <taxon>Thermogemmatisporales</taxon>
        <taxon>Thermogemmatisporaceae</taxon>
        <taxon>Thermogemmatispora</taxon>
    </lineage>
</organism>
<accession>A0A328VB87</accession>
<dbReference type="Pfam" id="PF20062">
    <property type="entry name" value="DUF6461"/>
    <property type="match status" value="2"/>
</dbReference>
<dbReference type="RefSeq" id="WP_223258127.1">
    <property type="nucleotide sequence ID" value="NZ_MCIF01000002.1"/>
</dbReference>
<name>A0A328VB87_9CHLR</name>
<dbReference type="AlphaFoldDB" id="A0A328VB87"/>
<keyword evidence="2" id="KW-1185">Reference proteome</keyword>
<proteinExistence type="predicted"/>